<accession>A0A4D7QKG2</accession>
<dbReference type="AlphaFoldDB" id="A0A4D7QKG2"/>
<dbReference type="EMBL" id="CP039865">
    <property type="protein sequence ID" value="QCK86179.1"/>
    <property type="molecule type" value="Genomic_DNA"/>
</dbReference>
<dbReference type="Pfam" id="PF03706">
    <property type="entry name" value="LPG_synthase_TM"/>
    <property type="match status" value="1"/>
</dbReference>
<protein>
    <submittedName>
        <fullName evidence="7">Flippase-like domain-containing protein</fullName>
    </submittedName>
</protein>
<feature type="transmembrane region" description="Helical" evidence="6">
    <location>
        <begin position="249"/>
        <end position="267"/>
    </location>
</feature>
<dbReference type="Proteomes" id="UP000298588">
    <property type="component" value="Chromosome"/>
</dbReference>
<comment type="subcellular location">
    <subcellularLocation>
        <location evidence="1">Cell membrane</location>
        <topology evidence="1">Multi-pass membrane protein</topology>
    </subcellularLocation>
</comment>
<evidence type="ECO:0000256" key="2">
    <source>
        <dbReference type="ARBA" id="ARBA00022475"/>
    </source>
</evidence>
<evidence type="ECO:0000256" key="1">
    <source>
        <dbReference type="ARBA" id="ARBA00004651"/>
    </source>
</evidence>
<evidence type="ECO:0000256" key="6">
    <source>
        <dbReference type="SAM" id="Phobius"/>
    </source>
</evidence>
<feature type="transmembrane region" description="Helical" evidence="6">
    <location>
        <begin position="95"/>
        <end position="115"/>
    </location>
</feature>
<dbReference type="OrthoDB" id="8478417at2"/>
<feature type="transmembrane region" description="Helical" evidence="6">
    <location>
        <begin position="155"/>
        <end position="177"/>
    </location>
</feature>
<dbReference type="KEGG" id="paqt:E8L99_10655"/>
<feature type="transmembrane region" description="Helical" evidence="6">
    <location>
        <begin position="17"/>
        <end position="39"/>
    </location>
</feature>
<name>A0A4D7QKG2_9HYPH</name>
<dbReference type="PANTHER" id="PTHR39087:SF2">
    <property type="entry name" value="UPF0104 MEMBRANE PROTEIN MJ1595"/>
    <property type="match status" value="1"/>
</dbReference>
<dbReference type="InterPro" id="IPR022791">
    <property type="entry name" value="L-PG_synthase/AglD"/>
</dbReference>
<keyword evidence="2" id="KW-1003">Cell membrane</keyword>
<evidence type="ECO:0000256" key="5">
    <source>
        <dbReference type="ARBA" id="ARBA00023136"/>
    </source>
</evidence>
<dbReference type="PANTHER" id="PTHR39087">
    <property type="entry name" value="UPF0104 MEMBRANE PROTEIN MJ1595"/>
    <property type="match status" value="1"/>
</dbReference>
<gene>
    <name evidence="7" type="ORF">E8L99_10655</name>
</gene>
<keyword evidence="5 6" id="KW-0472">Membrane</keyword>
<evidence type="ECO:0000313" key="7">
    <source>
        <dbReference type="EMBL" id="QCK86179.1"/>
    </source>
</evidence>
<feature type="transmembrane region" description="Helical" evidence="6">
    <location>
        <begin position="127"/>
        <end position="149"/>
    </location>
</feature>
<feature type="transmembrane region" description="Helical" evidence="6">
    <location>
        <begin position="302"/>
        <end position="319"/>
    </location>
</feature>
<evidence type="ECO:0000313" key="8">
    <source>
        <dbReference type="Proteomes" id="UP000298588"/>
    </source>
</evidence>
<evidence type="ECO:0000256" key="4">
    <source>
        <dbReference type="ARBA" id="ARBA00022989"/>
    </source>
</evidence>
<keyword evidence="4 6" id="KW-1133">Transmembrane helix</keyword>
<dbReference type="GO" id="GO:0005886">
    <property type="term" value="C:plasma membrane"/>
    <property type="evidence" value="ECO:0007669"/>
    <property type="project" value="UniProtKB-SubCell"/>
</dbReference>
<evidence type="ECO:0000256" key="3">
    <source>
        <dbReference type="ARBA" id="ARBA00022692"/>
    </source>
</evidence>
<proteinExistence type="predicted"/>
<reference evidence="7 8" key="1">
    <citation type="submission" date="2019-04" db="EMBL/GenBank/DDBJ databases">
        <title>Phreatobacter aquaticus sp. nov.</title>
        <authorList>
            <person name="Choi A."/>
            <person name="Baek K."/>
        </authorList>
    </citation>
    <scope>NUCLEOTIDE SEQUENCE [LARGE SCALE GENOMIC DNA]</scope>
    <source>
        <strain evidence="7 8">NMCR1094</strain>
    </source>
</reference>
<sequence>MSEPAHQTSSGSPNRRLWWIAGWLVLAAMSAYAAFALPWDEVLRAFKDAHWGWVIAAVLINAAGWPFWILQWWLLAPAAHRPSFGRMAEVTALSGSTNISVPIAGAVASVAFLITRGRLPASAAMSVYAVDQLVTGIAKVAVLAAAVWLVPTPDWLRTGTLTLAVVIGLFVAGLLVVARGGAVIRSLGARIGGRIGAFAEPVGSFIDHLEPMRHPLLGLSVTLLAIAKDATEIVAALMIQMAVGMEPSVPLAVLTIAVLGLATLAPISPGNLGIFEAAIAFSYQFMGASLGVAAAAAVLQHAAVFLASFAGLGYLAIVMPRNGSRPDKA</sequence>
<dbReference type="RefSeq" id="WP_137099511.1">
    <property type="nucleotide sequence ID" value="NZ_CP039865.1"/>
</dbReference>
<organism evidence="7 8">
    <name type="scientific">Phreatobacter aquaticus</name>
    <dbReference type="NCBI Taxonomy" id="2570229"/>
    <lineage>
        <taxon>Bacteria</taxon>
        <taxon>Pseudomonadati</taxon>
        <taxon>Pseudomonadota</taxon>
        <taxon>Alphaproteobacteria</taxon>
        <taxon>Hyphomicrobiales</taxon>
        <taxon>Phreatobacteraceae</taxon>
        <taxon>Phreatobacter</taxon>
    </lineage>
</organism>
<feature type="transmembrane region" description="Helical" evidence="6">
    <location>
        <begin position="51"/>
        <end position="75"/>
    </location>
</feature>
<keyword evidence="8" id="KW-1185">Reference proteome</keyword>
<keyword evidence="3 6" id="KW-0812">Transmembrane</keyword>